<feature type="compositionally biased region" description="Basic and acidic residues" evidence="1">
    <location>
        <begin position="77"/>
        <end position="89"/>
    </location>
</feature>
<keyword evidence="3" id="KW-1185">Reference proteome</keyword>
<evidence type="ECO:0000256" key="1">
    <source>
        <dbReference type="SAM" id="MobiDB-lite"/>
    </source>
</evidence>
<gene>
    <name evidence="2" type="ORF">FSP39_005965</name>
</gene>
<name>A0AA88XL74_PINIB</name>
<dbReference type="Proteomes" id="UP001186944">
    <property type="component" value="Unassembled WGS sequence"/>
</dbReference>
<proteinExistence type="predicted"/>
<protein>
    <submittedName>
        <fullName evidence="2">Uncharacterized protein</fullName>
    </submittedName>
</protein>
<feature type="compositionally biased region" description="Basic and acidic residues" evidence="1">
    <location>
        <begin position="671"/>
        <end position="684"/>
    </location>
</feature>
<sequence>MWDLSSPWTALDWGPLRKTKETTCGPLCQHPPCWAARNREIKGIETRTPPAPPQEEIETDLPTVKICNMLEEYGDDPSDRFPTKYDGKPKHSRKASVASRKVNNSRNSGNSGLKVPSPPVQTPTSEQTKSNSAPPKRSIQLVEVQEMFDVDDLNNTWDDTFLPKKYYVWVPNNKKKKKRLKKEARPDKILMKDLTEDMIPREFELDQAPRDELLELPREILVQVLDHAKQSDFQSSQKLHELIQRFVPEGIERENTNLTATSADLLQQKKMNIYEGKERKLRESHLLETKPVYYLDEDGVEQEVLPDEETEGLKDRRLIDSDYGSLRDLYGLSGTREFPRLKKPLPPIQGEQPPPKLPSISLGLPELPSGVKHTKAFTYTRRNYRNYDFTLGPVPTPPTSARTSEAGGSDHGTTIHVNIPSANSQEPIRQATQPADGKKQKPMSAHSERSGGRHTPLHAVSPSQSTKVPHAPATTPATHGHGLGSPMKSMHREVSSSSAQNHHGNKDGSVSPTQDIRAPMNSPRMMSPEATGLDTIQEHGQEDGGLPVSRGGGRSVRFAEEVPEVPPPPSSPQPLGEEATDPNALKIPVAERDPSSMPLSRETGLTNQPTFHTGDKDLSEDELLRSAKRREPSMASTPEPWPQVNEADFDITPANTKLTLHESRAATNGAKPDDSRLANHDTTSERTVGTGSSTMRSSDINSRDSTRSYLTRKEESPGPPPPSPESKDKNSEEARSARKRESKSRESNTTMPLIEENEEEVETSDSHVRTLVVEVPPLGQLKDEKTQTKAPIRRTVDTFVNIDIPAQTQEELAQEAMSVKAAQGAKGNGRRLVIESTVEEEDEDVTTQDEGTTLNTREQNLSVQSSSVDGPSTIPESEVESAGVDPSVGGNVSPSSTITDAKVNNQDLRNFIEQQQGEIQEEENDPPSTRREDHVIEGREADEDTRAKADKAGEVADKDETQNAREDKTQIETEDKTEERREENVNVMSKEKEITEDGGDHEGFKQELREEYERMSREEAVGQEEEKTTEDKS</sequence>
<feature type="region of interest" description="Disordered" evidence="1">
    <location>
        <begin position="836"/>
        <end position="1033"/>
    </location>
</feature>
<reference evidence="2" key="1">
    <citation type="submission" date="2019-08" db="EMBL/GenBank/DDBJ databases">
        <title>The improved chromosome-level genome for the pearl oyster Pinctada fucata martensii using PacBio sequencing and Hi-C.</title>
        <authorList>
            <person name="Zheng Z."/>
        </authorList>
    </citation>
    <scope>NUCLEOTIDE SEQUENCE</scope>
    <source>
        <strain evidence="2">ZZ-2019</strain>
        <tissue evidence="2">Adductor muscle</tissue>
    </source>
</reference>
<dbReference type="EMBL" id="VSWD01000011">
    <property type="protein sequence ID" value="KAK3087440.1"/>
    <property type="molecule type" value="Genomic_DNA"/>
</dbReference>
<feature type="region of interest" description="Disordered" evidence="1">
    <location>
        <begin position="72"/>
        <end position="137"/>
    </location>
</feature>
<feature type="compositionally biased region" description="Polar residues" evidence="1">
    <location>
        <begin position="495"/>
        <end position="514"/>
    </location>
</feature>
<organism evidence="2 3">
    <name type="scientific">Pinctada imbricata</name>
    <name type="common">Atlantic pearl-oyster</name>
    <name type="synonym">Pinctada martensii</name>
    <dbReference type="NCBI Taxonomy" id="66713"/>
    <lineage>
        <taxon>Eukaryota</taxon>
        <taxon>Metazoa</taxon>
        <taxon>Spiralia</taxon>
        <taxon>Lophotrochozoa</taxon>
        <taxon>Mollusca</taxon>
        <taxon>Bivalvia</taxon>
        <taxon>Autobranchia</taxon>
        <taxon>Pteriomorphia</taxon>
        <taxon>Pterioida</taxon>
        <taxon>Pterioidea</taxon>
        <taxon>Pteriidae</taxon>
        <taxon>Pinctada</taxon>
    </lineage>
</organism>
<feature type="compositionally biased region" description="Basic and acidic residues" evidence="1">
    <location>
        <begin position="928"/>
        <end position="1033"/>
    </location>
</feature>
<feature type="compositionally biased region" description="Acidic residues" evidence="1">
    <location>
        <begin position="837"/>
        <end position="847"/>
    </location>
</feature>
<feature type="region of interest" description="Disordered" evidence="1">
    <location>
        <begin position="389"/>
        <end position="790"/>
    </location>
</feature>
<feature type="compositionally biased region" description="Polar residues" evidence="1">
    <location>
        <begin position="411"/>
        <end position="433"/>
    </location>
</feature>
<evidence type="ECO:0000313" key="2">
    <source>
        <dbReference type="EMBL" id="KAK3087440.1"/>
    </source>
</evidence>
<feature type="compositionally biased region" description="Basic and acidic residues" evidence="1">
    <location>
        <begin position="725"/>
        <end position="736"/>
    </location>
</feature>
<feature type="compositionally biased region" description="Polar residues" evidence="1">
    <location>
        <begin position="890"/>
        <end position="908"/>
    </location>
</feature>
<evidence type="ECO:0000313" key="3">
    <source>
        <dbReference type="Proteomes" id="UP001186944"/>
    </source>
</evidence>
<feature type="compositionally biased region" description="Polar residues" evidence="1">
    <location>
        <begin position="122"/>
        <end position="133"/>
    </location>
</feature>
<comment type="caution">
    <text evidence="2">The sequence shown here is derived from an EMBL/GenBank/DDBJ whole genome shotgun (WGS) entry which is preliminary data.</text>
</comment>
<dbReference type="AlphaFoldDB" id="A0AA88XL74"/>
<feature type="compositionally biased region" description="Polar residues" evidence="1">
    <location>
        <begin position="854"/>
        <end position="870"/>
    </location>
</feature>
<feature type="compositionally biased region" description="Basic and acidic residues" evidence="1">
    <location>
        <begin position="701"/>
        <end position="716"/>
    </location>
</feature>
<feature type="compositionally biased region" description="Polar residues" evidence="1">
    <location>
        <begin position="101"/>
        <end position="111"/>
    </location>
</feature>
<feature type="compositionally biased region" description="Basic and acidic residues" evidence="1">
    <location>
        <begin position="613"/>
        <end position="632"/>
    </location>
</feature>
<accession>A0AA88XL74</accession>
<feature type="compositionally biased region" description="Polar residues" evidence="1">
    <location>
        <begin position="685"/>
        <end position="700"/>
    </location>
</feature>